<gene>
    <name evidence="1" type="ORF">BDR25DRAFT_351391</name>
</gene>
<name>A0ACB6R6I4_9PLEO</name>
<reference evidence="1" key="1">
    <citation type="journal article" date="2020" name="Stud. Mycol.">
        <title>101 Dothideomycetes genomes: a test case for predicting lifestyles and emergence of pathogens.</title>
        <authorList>
            <person name="Haridas S."/>
            <person name="Albert R."/>
            <person name="Binder M."/>
            <person name="Bloem J."/>
            <person name="Labutti K."/>
            <person name="Salamov A."/>
            <person name="Andreopoulos B."/>
            <person name="Baker S."/>
            <person name="Barry K."/>
            <person name="Bills G."/>
            <person name="Bluhm B."/>
            <person name="Cannon C."/>
            <person name="Castanera R."/>
            <person name="Culley D."/>
            <person name="Daum C."/>
            <person name="Ezra D."/>
            <person name="Gonzalez J."/>
            <person name="Henrissat B."/>
            <person name="Kuo A."/>
            <person name="Liang C."/>
            <person name="Lipzen A."/>
            <person name="Lutzoni F."/>
            <person name="Magnuson J."/>
            <person name="Mondo S."/>
            <person name="Nolan M."/>
            <person name="Ohm R."/>
            <person name="Pangilinan J."/>
            <person name="Park H.-J."/>
            <person name="Ramirez L."/>
            <person name="Alfaro M."/>
            <person name="Sun H."/>
            <person name="Tritt A."/>
            <person name="Yoshinaga Y."/>
            <person name="Zwiers L.-H."/>
            <person name="Turgeon B."/>
            <person name="Goodwin S."/>
            <person name="Spatafora J."/>
            <person name="Crous P."/>
            <person name="Grigoriev I."/>
        </authorList>
    </citation>
    <scope>NUCLEOTIDE SEQUENCE</scope>
    <source>
        <strain evidence="1">ATCC 200398</strain>
    </source>
</reference>
<protein>
    <submittedName>
        <fullName evidence="1">Uncharacterized protein</fullName>
    </submittedName>
</protein>
<evidence type="ECO:0000313" key="2">
    <source>
        <dbReference type="Proteomes" id="UP000799755"/>
    </source>
</evidence>
<evidence type="ECO:0000313" key="1">
    <source>
        <dbReference type="EMBL" id="KAF2474903.1"/>
    </source>
</evidence>
<proteinExistence type="predicted"/>
<accession>A0ACB6R6I4</accession>
<organism evidence="1 2">
    <name type="scientific">Lindgomyces ingoldianus</name>
    <dbReference type="NCBI Taxonomy" id="673940"/>
    <lineage>
        <taxon>Eukaryota</taxon>
        <taxon>Fungi</taxon>
        <taxon>Dikarya</taxon>
        <taxon>Ascomycota</taxon>
        <taxon>Pezizomycotina</taxon>
        <taxon>Dothideomycetes</taxon>
        <taxon>Pleosporomycetidae</taxon>
        <taxon>Pleosporales</taxon>
        <taxon>Lindgomycetaceae</taxon>
        <taxon>Lindgomyces</taxon>
    </lineage>
</organism>
<dbReference type="Proteomes" id="UP000799755">
    <property type="component" value="Unassembled WGS sequence"/>
</dbReference>
<keyword evidence="2" id="KW-1185">Reference proteome</keyword>
<sequence length="160" mass="17632">MGGLAPPQCGDGTACSPELNVLLTTGAVWPICMNTHRLMATTSAKGEIAREGVRYQDSKWGPSERLKSDLRVELEAHSLREQFPSAVQSTFTKLNICSHWNPSIPRISFSFKSLLISLSTYNTSENTKREDIVDFPPSIMVQNFNALGLKPSQASFYGAH</sequence>
<comment type="caution">
    <text evidence="1">The sequence shown here is derived from an EMBL/GenBank/DDBJ whole genome shotgun (WGS) entry which is preliminary data.</text>
</comment>
<dbReference type="EMBL" id="MU003497">
    <property type="protein sequence ID" value="KAF2474903.1"/>
    <property type="molecule type" value="Genomic_DNA"/>
</dbReference>